<dbReference type="RefSeq" id="WP_353549777.1">
    <property type="nucleotide sequence ID" value="NZ_AP029612.1"/>
</dbReference>
<dbReference type="Pfam" id="PF04229">
    <property type="entry name" value="GrpB"/>
    <property type="match status" value="1"/>
</dbReference>
<dbReference type="AlphaFoldDB" id="A0AAT9GFM8"/>
<name>A0AAT9GFM8_9BACT</name>
<dbReference type="InterPro" id="IPR007344">
    <property type="entry name" value="GrpB/CoaE"/>
</dbReference>
<evidence type="ECO:0000313" key="1">
    <source>
        <dbReference type="EMBL" id="BFG69455.1"/>
    </source>
</evidence>
<sequence>MQIDIIPHQSIWLDNFERLKEQLQDILSVASDKILHVGSTSIPRLWAKPILDIDIVIEDRSLLTALIAKLEKAGYEYRGDQGVPGRFAFRQRSTQVPLTQAKKIWQAHHLYACFADALALKNHILFKEALLNNPILIDQYNQLKRSLVDEANITREEYTKRKTTFILSVLSQSGLTQEELKEIEAANR</sequence>
<dbReference type="EMBL" id="AP029612">
    <property type="protein sequence ID" value="BFG69455.1"/>
    <property type="molecule type" value="Genomic_DNA"/>
</dbReference>
<dbReference type="SUPFAM" id="SSF81301">
    <property type="entry name" value="Nucleotidyltransferase"/>
    <property type="match status" value="1"/>
</dbReference>
<dbReference type="Gene3D" id="3.30.460.10">
    <property type="entry name" value="Beta Polymerase, domain 2"/>
    <property type="match status" value="1"/>
</dbReference>
<proteinExistence type="predicted"/>
<dbReference type="PANTHER" id="PTHR34822:SF1">
    <property type="entry name" value="GRPB FAMILY PROTEIN"/>
    <property type="match status" value="1"/>
</dbReference>
<protein>
    <submittedName>
        <fullName evidence="1">GrpB family protein</fullName>
    </submittedName>
</protein>
<dbReference type="PANTHER" id="PTHR34822">
    <property type="entry name" value="GRPB DOMAIN PROTEIN (AFU_ORTHOLOGUE AFUA_1G01530)"/>
    <property type="match status" value="1"/>
</dbReference>
<dbReference type="InterPro" id="IPR043519">
    <property type="entry name" value="NT_sf"/>
</dbReference>
<gene>
    <name evidence="1" type="ORF">KACHI17_03360</name>
</gene>
<accession>A0AAT9GFM8</accession>
<organism evidence="1">
    <name type="scientific">Sediminibacterium sp. KACHI17</name>
    <dbReference type="NCBI Taxonomy" id="1751071"/>
    <lineage>
        <taxon>Bacteria</taxon>
        <taxon>Pseudomonadati</taxon>
        <taxon>Bacteroidota</taxon>
        <taxon>Chitinophagia</taxon>
        <taxon>Chitinophagales</taxon>
        <taxon>Chitinophagaceae</taxon>
        <taxon>Sediminibacterium</taxon>
    </lineage>
</organism>
<reference evidence="1" key="1">
    <citation type="submission" date="2024-02" db="EMBL/GenBank/DDBJ databases">
        <title>Sediminibacterium planktonica sp. nov. and Sediminibacterium longus sp. nov., isolated from surface lake and river water.</title>
        <authorList>
            <person name="Watanabe K."/>
            <person name="Takemine S."/>
            <person name="Ishii Y."/>
            <person name="Ogata Y."/>
            <person name="Shindo C."/>
            <person name="Suda W."/>
        </authorList>
    </citation>
    <scope>NUCLEOTIDE SEQUENCE</scope>
    <source>
        <strain evidence="1">KACHI17</strain>
    </source>
</reference>